<dbReference type="Proteomes" id="UP000266906">
    <property type="component" value="Unassembled WGS sequence"/>
</dbReference>
<sequence length="345" mass="37606">MFAPPNTTHTLSPAPGRTLSPMTTAPDHLLSALDTLRNRAAADPTIGTSRVRIERLGTVVAMLKRATADCEPDQLASLDTLLADNTIGHPDNPTSVLGRAAAGAYRTLPNGRPLTAATTRALMDGLADLNRTAGRPPYWWQQRGQRPWSKHTLTPMQPGAHRALRAALSIPYSDTRRERFRLRNLATLELLWDTGVEPDGLSAADTTALTPDCSHITLTFDPPGRTEATVRTVRLGRAARAAVRLWLPVRRQVVAEHLVAGPDHPANQALLVTLRHSTGTYDDGRPRQIPPGLRISPQGLRDSYAGTARRLNEEHRGQTGWPVPTDLYLITRGGNADARAHARRS</sequence>
<evidence type="ECO:0000313" key="3">
    <source>
        <dbReference type="Proteomes" id="UP000266906"/>
    </source>
</evidence>
<comment type="caution">
    <text evidence="2">The sequence shown here is derived from an EMBL/GenBank/DDBJ whole genome shotgun (WGS) entry which is preliminary data.</text>
</comment>
<organism evidence="2 3">
    <name type="scientific">Kitasatospora cineracea</name>
    <dbReference type="NCBI Taxonomy" id="88074"/>
    <lineage>
        <taxon>Bacteria</taxon>
        <taxon>Bacillati</taxon>
        <taxon>Actinomycetota</taxon>
        <taxon>Actinomycetes</taxon>
        <taxon>Kitasatosporales</taxon>
        <taxon>Streptomycetaceae</taxon>
        <taxon>Kitasatospora</taxon>
    </lineage>
</organism>
<feature type="compositionally biased region" description="Polar residues" evidence="1">
    <location>
        <begin position="1"/>
        <end position="11"/>
    </location>
</feature>
<name>A0A3N4R144_9ACTN</name>
<keyword evidence="3" id="KW-1185">Reference proteome</keyword>
<feature type="region of interest" description="Disordered" evidence="1">
    <location>
        <begin position="279"/>
        <end position="300"/>
    </location>
</feature>
<dbReference type="EMBL" id="RKQG01000004">
    <property type="protein sequence ID" value="RPE27263.1"/>
    <property type="molecule type" value="Genomic_DNA"/>
</dbReference>
<gene>
    <name evidence="2" type="ORF">EDD38_7408</name>
</gene>
<reference evidence="2 3" key="1">
    <citation type="submission" date="2018-11" db="EMBL/GenBank/DDBJ databases">
        <title>Sequencing the genomes of 1000 actinobacteria strains.</title>
        <authorList>
            <person name="Klenk H.-P."/>
        </authorList>
    </citation>
    <scope>NUCLEOTIDE SEQUENCE [LARGE SCALE GENOMIC DNA]</scope>
    <source>
        <strain evidence="2 3">DSM 44781</strain>
    </source>
</reference>
<evidence type="ECO:0000313" key="2">
    <source>
        <dbReference type="EMBL" id="RPE27263.1"/>
    </source>
</evidence>
<evidence type="ECO:0000256" key="1">
    <source>
        <dbReference type="SAM" id="MobiDB-lite"/>
    </source>
</evidence>
<accession>A0A3N4R144</accession>
<feature type="region of interest" description="Disordered" evidence="1">
    <location>
        <begin position="1"/>
        <end position="24"/>
    </location>
</feature>
<dbReference type="AlphaFoldDB" id="A0A3N4R144"/>
<proteinExistence type="predicted"/>
<protein>
    <submittedName>
        <fullName evidence="2">Uncharacterized protein</fullName>
    </submittedName>
</protein>